<evidence type="ECO:0000313" key="2">
    <source>
        <dbReference type="EMBL" id="KHJ34561.1"/>
    </source>
</evidence>
<evidence type="ECO:0000256" key="1">
    <source>
        <dbReference type="SAM" id="MobiDB-lite"/>
    </source>
</evidence>
<organism evidence="2 3">
    <name type="scientific">Uncinula necator</name>
    <name type="common">Grape powdery mildew</name>
    <dbReference type="NCBI Taxonomy" id="52586"/>
    <lineage>
        <taxon>Eukaryota</taxon>
        <taxon>Fungi</taxon>
        <taxon>Dikarya</taxon>
        <taxon>Ascomycota</taxon>
        <taxon>Pezizomycotina</taxon>
        <taxon>Leotiomycetes</taxon>
        <taxon>Erysiphales</taxon>
        <taxon>Erysiphaceae</taxon>
        <taxon>Erysiphe</taxon>
    </lineage>
</organism>
<sequence length="350" mass="38624">MSPLTTPTRAQSILSPLSPTPTNRSRTIRFTNVDLDQPVRYSSEALYNPQDPFISPDIIPSNKSKGNISKFTEDVFDEIRDVMIGREQMSEEFSKAIDEATSSVQKLGLEHALGHLERGQASSSKPTYAEAIKTYPPNTHKPNLPPKPSKPLPNHTARTRKRDNRIFVRLPENHPSRAHHVHAVKSALVNKLGPEGAIVKTIQKVKLGLAIVPAYGKQAEQILKNSQVFTSVLGGAEKAEKWLTYVIDHVPRKPIPLDDESWDVTEDDALAEVQSITSLLPTKVVWSKKTLENPLPLGAIVSHFKQATNPFRLFGTSSMARLIIKSPTPIQGVSGAELLNTPIAKQLLDV</sequence>
<keyword evidence="3" id="KW-1185">Reference proteome</keyword>
<dbReference type="EMBL" id="JNVN01000819">
    <property type="protein sequence ID" value="KHJ34561.1"/>
    <property type="molecule type" value="Genomic_DNA"/>
</dbReference>
<dbReference type="AlphaFoldDB" id="A0A0B1PC68"/>
<name>A0A0B1PC68_UNCNE</name>
<feature type="region of interest" description="Disordered" evidence="1">
    <location>
        <begin position="133"/>
        <end position="165"/>
    </location>
</feature>
<feature type="region of interest" description="Disordered" evidence="1">
    <location>
        <begin position="1"/>
        <end position="25"/>
    </location>
</feature>
<proteinExistence type="predicted"/>
<dbReference type="HOGENOM" id="CLU_792724_0_0_1"/>
<accession>A0A0B1PC68</accession>
<evidence type="ECO:0000313" key="3">
    <source>
        <dbReference type="Proteomes" id="UP000030854"/>
    </source>
</evidence>
<protein>
    <submittedName>
        <fullName evidence="2">Uncharacterized protein</fullName>
    </submittedName>
</protein>
<reference evidence="2 3" key="1">
    <citation type="journal article" date="2014" name="BMC Genomics">
        <title>Adaptive genomic structural variation in the grape powdery mildew pathogen, Erysiphe necator.</title>
        <authorList>
            <person name="Jones L."/>
            <person name="Riaz S."/>
            <person name="Morales-Cruz A."/>
            <person name="Amrine K.C."/>
            <person name="McGuire B."/>
            <person name="Gubler W.D."/>
            <person name="Walker M.A."/>
            <person name="Cantu D."/>
        </authorList>
    </citation>
    <scope>NUCLEOTIDE SEQUENCE [LARGE SCALE GENOMIC DNA]</scope>
    <source>
        <strain evidence="3">c</strain>
    </source>
</reference>
<comment type="caution">
    <text evidence="2">The sequence shown here is derived from an EMBL/GenBank/DDBJ whole genome shotgun (WGS) entry which is preliminary data.</text>
</comment>
<gene>
    <name evidence="2" type="ORF">EV44_g4000</name>
</gene>
<dbReference type="Proteomes" id="UP000030854">
    <property type="component" value="Unassembled WGS sequence"/>
</dbReference>